<dbReference type="Pfam" id="PF17432">
    <property type="entry name" value="DUF3458_C"/>
    <property type="match status" value="1"/>
</dbReference>
<evidence type="ECO:0000256" key="1">
    <source>
        <dbReference type="ARBA" id="ARBA00000098"/>
    </source>
</evidence>
<comment type="catalytic activity">
    <reaction evidence="1">
        <text>Release of an N-terminal amino acid, Xaa-|-Yaa- from a peptide, amide or arylamide. Xaa is preferably Ala, but may be most amino acids including Pro (slow action). When a terminal hydrophobic residue is followed by a prolyl residue, the two may be released as an intact Xaa-Pro dipeptide.</text>
        <dbReference type="EC" id="3.4.11.2"/>
    </reaction>
</comment>
<reference evidence="17 20" key="1">
    <citation type="submission" date="2016-08" db="EMBL/GenBank/DDBJ databases">
        <title>Candidatus Dactylopiibacterium carminicum genome sequence.</title>
        <authorList>
            <person name="Ramirez-Puebla S.T."/>
            <person name="Ormeno-Orrillo E."/>
            <person name="Vera-Ponce De Leon A."/>
            <person name="Luis L."/>
            <person name="Sanchez-Flores A."/>
            <person name="Monica R."/>
            <person name="Martinez-Romero E."/>
        </authorList>
    </citation>
    <scope>NUCLEOTIDE SEQUENCE [LARGE SCALE GENOMIC DNA]</scope>
    <source>
        <strain evidence="17">END1</strain>
    </source>
</reference>
<dbReference type="OrthoDB" id="100605at2"/>
<dbReference type="Proteomes" id="UP000623509">
    <property type="component" value="Unassembled WGS sequence"/>
</dbReference>
<dbReference type="NCBIfam" id="TIGR02414">
    <property type="entry name" value="pepN_proteo"/>
    <property type="match status" value="1"/>
</dbReference>
<dbReference type="PRINTS" id="PR00756">
    <property type="entry name" value="ALADIPTASE"/>
</dbReference>
<evidence type="ECO:0000256" key="12">
    <source>
        <dbReference type="NCBIfam" id="TIGR02414"/>
    </source>
</evidence>
<evidence type="ECO:0000256" key="8">
    <source>
        <dbReference type="ARBA" id="ARBA00022723"/>
    </source>
</evidence>
<protein>
    <recommendedName>
        <fullName evidence="5 12">Aminopeptidase N</fullName>
        <ecNumber evidence="4 12">3.4.11.2</ecNumber>
    </recommendedName>
</protein>
<sequence length="916" mass="101574">MSQTPRSIFLKDYTPPAWLVERVHLDIALHAGFARVSAKLDIRRNPVGDGGALQLDGEELQLESLHLDGRALAPAEYRYADDCLSIPDVPEAFTLETVVRIEPDRNTQLSGLYRSKDGYFTQCEAQGFRRITFYPDRPDVMAKFTCTLHADKAAFPVLLANGNPVASEDEENGRHWATWEDPFAKPAYLFACVAARLDVLEDHYVTTSGRRVRCAVYVEPGKLDQCDHAMAAIKKSMKWDEDTFGLEMDLDHYMIVAVGDFNMGAMENKGLNIFNTKYVLARPDTATDTDYQNIDRVVAHEYFHNWTGNRVTCRDWFQLSLKEGLTVFRDQQFGMDVHSRGVTRIQEVLGLRAAQFPEDAGPMAHPIRPASYAEINNFYTATVYEKGAEIIRMIHTLIGAAAFRKGMDLYFQRHDGQAVTCEDFVAAMQDASGKDLAQFQRWYNQAGTPRLIVRSHFDATTRRYALDVEQQFPPTPYEARMAAEGLDLPRGPYHLPIVIGLLDAEGRELPLKLAGETAPLSPIPSPSEGRGALRAAAPIASPGTQRVLELREARQQFVFEDIDAEPVPSLLRGFSAPVVLDHPYSTEQLVHLMAFDSDEVNRWEAGQRLATDILLAGVTAFQRGEGDRLAWIPDAYIVAVARLLGSAFIEGGDPAFVAEALILPSETVLGEQMETVDPDAIHAARLALRRHLARELREALLSAYLELQADGPYSPEGPQAGRRALRNSCLSYLAELDEGGAQALVVGHFEQAGNMTDTMAALAALANLDIPARHAALDSFYSKWQHEALVVDKWLQVQATSRLPGTTADVRALMAHEAFDIRNPNKVYSLVRAFCAANPKHFHAADGAGYKLAADVILQLDPMNPQVASRIARTFDRWKKFNPARQAHARAQLQRIQAQAGLSSDVAEVIGKALDA</sequence>
<dbReference type="Proteomes" id="UP000216107">
    <property type="component" value="Unassembled WGS sequence"/>
</dbReference>
<dbReference type="Gene3D" id="2.60.40.1730">
    <property type="entry name" value="tricorn interacting facor f3 domain"/>
    <property type="match status" value="1"/>
</dbReference>
<dbReference type="SUPFAM" id="SSF55486">
    <property type="entry name" value="Metalloproteases ('zincins'), catalytic domain"/>
    <property type="match status" value="1"/>
</dbReference>
<feature type="domain" description="Peptidase M1 alanyl aminopeptidase Ig-like fold" evidence="14">
    <location>
        <begin position="447"/>
        <end position="582"/>
    </location>
</feature>
<dbReference type="AlphaFoldDB" id="A0A272EWW6"/>
<evidence type="ECO:0000256" key="10">
    <source>
        <dbReference type="ARBA" id="ARBA00022833"/>
    </source>
</evidence>
<evidence type="ECO:0000256" key="5">
    <source>
        <dbReference type="ARBA" id="ARBA00015611"/>
    </source>
</evidence>
<keyword evidence="9" id="KW-0378">Hydrolase</keyword>
<keyword evidence="8" id="KW-0479">Metal-binding</keyword>
<dbReference type="InterPro" id="IPR038438">
    <property type="entry name" value="PepN_Ig-like_sf"/>
</dbReference>
<dbReference type="RefSeq" id="WP_095523912.1">
    <property type="nucleotide sequence ID" value="NZ_MDUX01000012.1"/>
</dbReference>
<evidence type="ECO:0000313" key="19">
    <source>
        <dbReference type="Proteomes" id="UP000216107"/>
    </source>
</evidence>
<dbReference type="Gene3D" id="3.30.2010.30">
    <property type="match status" value="1"/>
</dbReference>
<dbReference type="InterPro" id="IPR045357">
    <property type="entry name" value="Aminopeptidase_N-like_N"/>
</dbReference>
<evidence type="ECO:0000313" key="17">
    <source>
        <dbReference type="EMBL" id="KAF7599912.1"/>
    </source>
</evidence>
<dbReference type="InterPro" id="IPR024601">
    <property type="entry name" value="Peptidase_M1_pepN_C"/>
</dbReference>
<evidence type="ECO:0000256" key="6">
    <source>
        <dbReference type="ARBA" id="ARBA00022438"/>
    </source>
</evidence>
<dbReference type="InterPro" id="IPR035414">
    <property type="entry name" value="Peptidase_M1_pepN_Ig-like"/>
</dbReference>
<accession>A0A272EWW6</accession>
<dbReference type="InterPro" id="IPR037144">
    <property type="entry name" value="Peptidase_M1_pepN_C_sf"/>
</dbReference>
<evidence type="ECO:0000256" key="7">
    <source>
        <dbReference type="ARBA" id="ARBA00022670"/>
    </source>
</evidence>
<keyword evidence="6 18" id="KW-0031">Aminopeptidase</keyword>
<evidence type="ECO:0000259" key="15">
    <source>
        <dbReference type="Pfam" id="PF17432"/>
    </source>
</evidence>
<evidence type="ECO:0000313" key="18">
    <source>
        <dbReference type="EMBL" id="PAS94150.1"/>
    </source>
</evidence>
<dbReference type="Pfam" id="PF01433">
    <property type="entry name" value="Peptidase_M1"/>
    <property type="match status" value="1"/>
</dbReference>
<dbReference type="Pfam" id="PF11940">
    <property type="entry name" value="DUF3458"/>
    <property type="match status" value="1"/>
</dbReference>
<organism evidence="18 19">
    <name type="scientific">Candidatus Dactylopiibacterium carminicum</name>
    <dbReference type="NCBI Taxonomy" id="857335"/>
    <lineage>
        <taxon>Bacteria</taxon>
        <taxon>Pseudomonadati</taxon>
        <taxon>Pseudomonadota</taxon>
        <taxon>Betaproteobacteria</taxon>
        <taxon>Rhodocyclales</taxon>
        <taxon>Rhodocyclaceae</taxon>
        <taxon>Candidatus Dactylopiibacterium</taxon>
    </lineage>
</organism>
<dbReference type="InterPro" id="IPR001930">
    <property type="entry name" value="Peptidase_M1"/>
</dbReference>
<keyword evidence="7" id="KW-0645">Protease</keyword>
<dbReference type="EC" id="3.4.11.2" evidence="4 12"/>
<evidence type="ECO:0000313" key="20">
    <source>
        <dbReference type="Proteomes" id="UP000623509"/>
    </source>
</evidence>
<dbReference type="Gene3D" id="1.25.50.10">
    <property type="entry name" value="Peptidase M1, alanyl aminopeptidase, C-terminal domain"/>
    <property type="match status" value="1"/>
</dbReference>
<evidence type="ECO:0000259" key="13">
    <source>
        <dbReference type="Pfam" id="PF01433"/>
    </source>
</evidence>
<evidence type="ECO:0000259" key="14">
    <source>
        <dbReference type="Pfam" id="PF11940"/>
    </source>
</evidence>
<dbReference type="EMBL" id="NMRN01000009">
    <property type="protein sequence ID" value="PAS94150.1"/>
    <property type="molecule type" value="Genomic_DNA"/>
</dbReference>
<dbReference type="GO" id="GO:0006508">
    <property type="term" value="P:proteolysis"/>
    <property type="evidence" value="ECO:0007669"/>
    <property type="project" value="UniProtKB-UniRule"/>
</dbReference>
<gene>
    <name evidence="17" type="ORF">BGI27_05545</name>
    <name evidence="18" type="ORF">CGU29_04800</name>
</gene>
<keyword evidence="20" id="KW-1185">Reference proteome</keyword>
<keyword evidence="11" id="KW-0482">Metalloprotease</keyword>
<comment type="caution">
    <text evidence="18">The sequence shown here is derived from an EMBL/GenBank/DDBJ whole genome shotgun (WGS) entry which is preliminary data.</text>
</comment>
<dbReference type="GO" id="GO:0016285">
    <property type="term" value="F:alanyl aminopeptidase activity"/>
    <property type="evidence" value="ECO:0007669"/>
    <property type="project" value="UniProtKB-EC"/>
</dbReference>
<evidence type="ECO:0000256" key="9">
    <source>
        <dbReference type="ARBA" id="ARBA00022801"/>
    </source>
</evidence>
<dbReference type="InterPro" id="IPR012779">
    <property type="entry name" value="Peptidase_M1_pepN"/>
</dbReference>
<comment type="similarity">
    <text evidence="3">Belongs to the peptidase M1 family.</text>
</comment>
<feature type="domain" description="Aminopeptidase N-like N-terminal" evidence="16">
    <location>
        <begin position="106"/>
        <end position="189"/>
    </location>
</feature>
<dbReference type="FunFam" id="3.30.2010.30:FF:000002">
    <property type="entry name" value="Putative aminopeptidase N"/>
    <property type="match status" value="1"/>
</dbReference>
<evidence type="ECO:0000256" key="3">
    <source>
        <dbReference type="ARBA" id="ARBA00010136"/>
    </source>
</evidence>
<evidence type="ECO:0000256" key="11">
    <source>
        <dbReference type="ARBA" id="ARBA00023049"/>
    </source>
</evidence>
<dbReference type="InterPro" id="IPR014782">
    <property type="entry name" value="Peptidase_M1_dom"/>
</dbReference>
<reference evidence="18 19" key="2">
    <citation type="submission" date="2017-07" db="EMBL/GenBank/DDBJ databases">
        <title>Candidatus Dactylopiibacterium carminicum, a nitrogen-fixing symbiont of the cochineal insect Dactylopius coccus and Dactylopius opuntiae (Hemiptera: Coccoidea: Dactylopiidae).</title>
        <authorList>
            <person name="Vera A."/>
        </authorList>
    </citation>
    <scope>NUCLEOTIDE SEQUENCE [LARGE SCALE GENOMIC DNA]</scope>
    <source>
        <strain evidence="18 19">NFDCM</strain>
    </source>
</reference>
<dbReference type="Gene3D" id="2.60.40.1840">
    <property type="match status" value="1"/>
</dbReference>
<evidence type="ECO:0000259" key="16">
    <source>
        <dbReference type="Pfam" id="PF17900"/>
    </source>
</evidence>
<feature type="domain" description="Peptidase M1 membrane alanine aminopeptidase" evidence="13">
    <location>
        <begin position="229"/>
        <end position="442"/>
    </location>
</feature>
<proteinExistence type="inferred from homology"/>
<dbReference type="FunFam" id="1.10.390.10:FF:000002">
    <property type="entry name" value="Aminopeptidase N"/>
    <property type="match status" value="1"/>
</dbReference>
<dbReference type="PANTHER" id="PTHR46322:SF1">
    <property type="entry name" value="PUROMYCIN-SENSITIVE AMINOPEPTIDASE"/>
    <property type="match status" value="1"/>
</dbReference>
<dbReference type="InterPro" id="IPR042097">
    <property type="entry name" value="Aminopeptidase_N-like_N_sf"/>
</dbReference>
<dbReference type="EMBL" id="MDUX01000012">
    <property type="protein sequence ID" value="KAF7599912.1"/>
    <property type="molecule type" value="Genomic_DNA"/>
</dbReference>
<dbReference type="SUPFAM" id="SSF63737">
    <property type="entry name" value="Leukotriene A4 hydrolase N-terminal domain"/>
    <property type="match status" value="1"/>
</dbReference>
<keyword evidence="10" id="KW-0862">Zinc</keyword>
<dbReference type="CDD" id="cd09600">
    <property type="entry name" value="M1_APN"/>
    <property type="match status" value="1"/>
</dbReference>
<evidence type="ECO:0000256" key="2">
    <source>
        <dbReference type="ARBA" id="ARBA00001947"/>
    </source>
</evidence>
<dbReference type="PANTHER" id="PTHR46322">
    <property type="entry name" value="PUROMYCIN-SENSITIVE AMINOPEPTIDASE"/>
    <property type="match status" value="1"/>
</dbReference>
<name>A0A272EWW6_9RHOO</name>
<dbReference type="InterPro" id="IPR027268">
    <property type="entry name" value="Peptidase_M4/M1_CTD_sf"/>
</dbReference>
<dbReference type="Pfam" id="PF17900">
    <property type="entry name" value="Peptidase_M1_N"/>
    <property type="match status" value="1"/>
</dbReference>
<evidence type="ECO:0000256" key="4">
    <source>
        <dbReference type="ARBA" id="ARBA00012564"/>
    </source>
</evidence>
<dbReference type="GO" id="GO:0008270">
    <property type="term" value="F:zinc ion binding"/>
    <property type="evidence" value="ECO:0007669"/>
    <property type="project" value="InterPro"/>
</dbReference>
<feature type="domain" description="Peptidase M1 alanyl aminopeptidase C-terminal" evidence="15">
    <location>
        <begin position="587"/>
        <end position="914"/>
    </location>
</feature>
<dbReference type="GO" id="GO:0008237">
    <property type="term" value="F:metallopeptidase activity"/>
    <property type="evidence" value="ECO:0007669"/>
    <property type="project" value="UniProtKB-UniRule"/>
</dbReference>
<comment type="cofactor">
    <cofactor evidence="2">
        <name>Zn(2+)</name>
        <dbReference type="ChEBI" id="CHEBI:29105"/>
    </cofactor>
</comment>
<dbReference type="Gene3D" id="1.10.390.10">
    <property type="entry name" value="Neutral Protease Domain 2"/>
    <property type="match status" value="1"/>
</dbReference>